<evidence type="ECO:0000256" key="1">
    <source>
        <dbReference type="ARBA" id="ARBA00023015"/>
    </source>
</evidence>
<reference evidence="7 8" key="1">
    <citation type="submission" date="2017-09" db="EMBL/GenBank/DDBJ databases">
        <title>The Catabolism of 3,6-Dichlorosalicylic acid is Initiated by the Cytochrome P450 Monooxygenase DsmABC in Rhizorhabdus dicambivorans Ndbn-20.</title>
        <authorList>
            <person name="Na L."/>
        </authorList>
    </citation>
    <scope>NUCLEOTIDE SEQUENCE [LARGE SCALE GENOMIC DNA]</scope>
    <source>
        <strain evidence="7 8">Ndbn-20m</strain>
    </source>
</reference>
<dbReference type="OrthoDB" id="2356263at2"/>
<evidence type="ECO:0000313" key="7">
    <source>
        <dbReference type="EMBL" id="PCE42566.1"/>
    </source>
</evidence>
<evidence type="ECO:0000256" key="5">
    <source>
        <dbReference type="SAM" id="MobiDB-lite"/>
    </source>
</evidence>
<dbReference type="GO" id="GO:0003700">
    <property type="term" value="F:DNA-binding transcription factor activity"/>
    <property type="evidence" value="ECO:0007669"/>
    <property type="project" value="TreeGrafter"/>
</dbReference>
<dbReference type="AlphaFoldDB" id="A0A2A4FXU0"/>
<dbReference type="PANTHER" id="PTHR30055">
    <property type="entry name" value="HTH-TYPE TRANSCRIPTIONAL REGULATOR RUTR"/>
    <property type="match status" value="1"/>
</dbReference>
<keyword evidence="8" id="KW-1185">Reference proteome</keyword>
<dbReference type="InterPro" id="IPR050109">
    <property type="entry name" value="HTH-type_TetR-like_transc_reg"/>
</dbReference>
<dbReference type="SUPFAM" id="SSF46689">
    <property type="entry name" value="Homeodomain-like"/>
    <property type="match status" value="1"/>
</dbReference>
<evidence type="ECO:0000259" key="6">
    <source>
        <dbReference type="PROSITE" id="PS50977"/>
    </source>
</evidence>
<dbReference type="RefSeq" id="WP_066960652.1">
    <property type="nucleotide sequence ID" value="NZ_CP023449.1"/>
</dbReference>
<accession>A0A2A4FXU0</accession>
<dbReference type="PROSITE" id="PS50977">
    <property type="entry name" value="HTH_TETR_2"/>
    <property type="match status" value="1"/>
</dbReference>
<keyword evidence="2 4" id="KW-0238">DNA-binding</keyword>
<evidence type="ECO:0000313" key="8">
    <source>
        <dbReference type="Proteomes" id="UP000218934"/>
    </source>
</evidence>
<feature type="domain" description="HTH tetR-type" evidence="6">
    <location>
        <begin position="22"/>
        <end position="82"/>
    </location>
</feature>
<dbReference type="InterPro" id="IPR009057">
    <property type="entry name" value="Homeodomain-like_sf"/>
</dbReference>
<sequence length="235" mass="26226">MSTDAIESEAPKKTRRPQQRAEDTRERILGAAIHQFASGGFDGVTTRAVAEAAGVRHALVTYHFQGKDGLWRAALDRTVRSFVERQRVRCEGLRGVDDAQKLRILLEEFIRYSADNTDLHRLMTYAAKGVSPQLEEMVSGYLHDYFIMIADLILKAQKAGAFVPGDPNHLHYLFIGATTRIFMQSSEVERIIGCSPLSEAFVDQHVQQCLALFFRHPGEIVAAKGTGRAGKTKRP</sequence>
<keyword evidence="3" id="KW-0804">Transcription</keyword>
<dbReference type="Gene3D" id="1.10.357.10">
    <property type="entry name" value="Tetracycline Repressor, domain 2"/>
    <property type="match status" value="1"/>
</dbReference>
<name>A0A2A4FXU0_9SPHN</name>
<evidence type="ECO:0000256" key="3">
    <source>
        <dbReference type="ARBA" id="ARBA00023163"/>
    </source>
</evidence>
<dbReference type="GO" id="GO:0000976">
    <property type="term" value="F:transcription cis-regulatory region binding"/>
    <property type="evidence" value="ECO:0007669"/>
    <property type="project" value="TreeGrafter"/>
</dbReference>
<feature type="region of interest" description="Disordered" evidence="5">
    <location>
        <begin position="1"/>
        <end position="22"/>
    </location>
</feature>
<evidence type="ECO:0000256" key="2">
    <source>
        <dbReference type="ARBA" id="ARBA00023125"/>
    </source>
</evidence>
<comment type="caution">
    <text evidence="7">The sequence shown here is derived from an EMBL/GenBank/DDBJ whole genome shotgun (WGS) entry which is preliminary data.</text>
</comment>
<dbReference type="KEGG" id="rdi:CMV14_06970"/>
<protein>
    <submittedName>
        <fullName evidence="7">TetR/AcrR family transcriptional regulator</fullName>
    </submittedName>
</protein>
<dbReference type="EMBL" id="NWUF01000007">
    <property type="protein sequence ID" value="PCE42566.1"/>
    <property type="molecule type" value="Genomic_DNA"/>
</dbReference>
<dbReference type="InterPro" id="IPR001647">
    <property type="entry name" value="HTH_TetR"/>
</dbReference>
<proteinExistence type="predicted"/>
<gene>
    <name evidence="7" type="ORF">COO09_09110</name>
</gene>
<dbReference type="Proteomes" id="UP000218934">
    <property type="component" value="Unassembled WGS sequence"/>
</dbReference>
<dbReference type="InterPro" id="IPR036271">
    <property type="entry name" value="Tet_transcr_reg_TetR-rel_C_sf"/>
</dbReference>
<evidence type="ECO:0000256" key="4">
    <source>
        <dbReference type="PROSITE-ProRule" id="PRU00335"/>
    </source>
</evidence>
<dbReference type="PANTHER" id="PTHR30055:SF234">
    <property type="entry name" value="HTH-TYPE TRANSCRIPTIONAL REGULATOR BETI"/>
    <property type="match status" value="1"/>
</dbReference>
<keyword evidence="1" id="KW-0805">Transcription regulation</keyword>
<dbReference type="SUPFAM" id="SSF48498">
    <property type="entry name" value="Tetracyclin repressor-like, C-terminal domain"/>
    <property type="match status" value="1"/>
</dbReference>
<dbReference type="PRINTS" id="PR00455">
    <property type="entry name" value="HTHTETR"/>
</dbReference>
<dbReference type="Pfam" id="PF00440">
    <property type="entry name" value="TetR_N"/>
    <property type="match status" value="1"/>
</dbReference>
<feature type="DNA-binding region" description="H-T-H motif" evidence="4">
    <location>
        <begin position="45"/>
        <end position="64"/>
    </location>
</feature>
<organism evidence="7 8">
    <name type="scientific">Rhizorhabdus dicambivorans</name>
    <dbReference type="NCBI Taxonomy" id="1850238"/>
    <lineage>
        <taxon>Bacteria</taxon>
        <taxon>Pseudomonadati</taxon>
        <taxon>Pseudomonadota</taxon>
        <taxon>Alphaproteobacteria</taxon>
        <taxon>Sphingomonadales</taxon>
        <taxon>Sphingomonadaceae</taxon>
        <taxon>Rhizorhabdus</taxon>
    </lineage>
</organism>